<feature type="domain" description="DDE-1" evidence="2">
    <location>
        <begin position="2"/>
        <end position="131"/>
    </location>
</feature>
<evidence type="ECO:0000256" key="1">
    <source>
        <dbReference type="SAM" id="MobiDB-lite"/>
    </source>
</evidence>
<feature type="compositionally biased region" description="Basic residues" evidence="1">
    <location>
        <begin position="274"/>
        <end position="295"/>
    </location>
</feature>
<proteinExistence type="predicted"/>
<evidence type="ECO:0000313" key="3">
    <source>
        <dbReference type="EMBL" id="CAI6355796.1"/>
    </source>
</evidence>
<reference evidence="3 4" key="1">
    <citation type="submission" date="2023-01" db="EMBL/GenBank/DDBJ databases">
        <authorList>
            <person name="Whitehead M."/>
        </authorList>
    </citation>
    <scope>NUCLEOTIDE SEQUENCE [LARGE SCALE GENOMIC DNA]</scope>
</reference>
<dbReference type="PANTHER" id="PTHR19303">
    <property type="entry name" value="TRANSPOSON"/>
    <property type="match status" value="1"/>
</dbReference>
<dbReference type="GO" id="GO:0003677">
    <property type="term" value="F:DNA binding"/>
    <property type="evidence" value="ECO:0007669"/>
    <property type="project" value="TreeGrafter"/>
</dbReference>
<dbReference type="AlphaFoldDB" id="A0AAV0WJV4"/>
<comment type="caution">
    <text evidence="3">The sequence shown here is derived from an EMBL/GenBank/DDBJ whole genome shotgun (WGS) entry which is preliminary data.</text>
</comment>
<name>A0AAV0WJV4_9HEMI</name>
<dbReference type="GO" id="GO:0005634">
    <property type="term" value="C:nucleus"/>
    <property type="evidence" value="ECO:0007669"/>
    <property type="project" value="TreeGrafter"/>
</dbReference>
<evidence type="ECO:0000259" key="2">
    <source>
        <dbReference type="Pfam" id="PF03184"/>
    </source>
</evidence>
<protein>
    <recommendedName>
        <fullName evidence="2">DDE-1 domain-containing protein</fullName>
    </recommendedName>
</protein>
<evidence type="ECO:0000313" key="4">
    <source>
        <dbReference type="Proteomes" id="UP001160148"/>
    </source>
</evidence>
<keyword evidence="4" id="KW-1185">Reference proteome</keyword>
<gene>
    <name evidence="3" type="ORF">MEUPH1_LOCUS11609</name>
</gene>
<accession>A0AAV0WJV4</accession>
<dbReference type="Proteomes" id="UP001160148">
    <property type="component" value="Unassembled WGS sequence"/>
</dbReference>
<dbReference type="Pfam" id="PF03184">
    <property type="entry name" value="DDE_1"/>
    <property type="match status" value="1"/>
</dbReference>
<dbReference type="PANTHER" id="PTHR19303:SF74">
    <property type="entry name" value="POGO TRANSPOSABLE ELEMENT WITH KRAB DOMAIN"/>
    <property type="match status" value="1"/>
</dbReference>
<dbReference type="EMBL" id="CARXXK010000002">
    <property type="protein sequence ID" value="CAI6355796.1"/>
    <property type="molecule type" value="Genomic_DNA"/>
</dbReference>
<feature type="region of interest" description="Disordered" evidence="1">
    <location>
        <begin position="237"/>
        <end position="295"/>
    </location>
</feature>
<dbReference type="InterPro" id="IPR004875">
    <property type="entry name" value="DDE_SF_endonuclease_dom"/>
</dbReference>
<sequence length="295" mass="32958">MSAGGNFIPPMIIFPRVRMKPELQDGAPPGTIFHCHPSGWMQLEIFTEWFQHFINHAKPTAEDPVLLILDGHMTHTRNLQFIDLARKNHTTVVCLPPHCSHKLQPLDVSFMGPLNTYYVQAIEKFLQNNPGRVVSQFQVSKLFGEAYIKAATHMIAINGFRKCGIVPLDPNIFDDSDFIAAQTTEIAVIDKPIAEIAVIDPPVAEVSINENETNNNQEETQPSSSFTVSPVHLIPIPKTSIKSRSTNRKKGTAAILTSSPYKTELEASEAVTPPKKRLFNKKKPTCKRKKKSKQV</sequence>
<dbReference type="InterPro" id="IPR050863">
    <property type="entry name" value="CenT-Element_Derived"/>
</dbReference>
<organism evidence="3 4">
    <name type="scientific">Macrosiphum euphorbiae</name>
    <name type="common">potato aphid</name>
    <dbReference type="NCBI Taxonomy" id="13131"/>
    <lineage>
        <taxon>Eukaryota</taxon>
        <taxon>Metazoa</taxon>
        <taxon>Ecdysozoa</taxon>
        <taxon>Arthropoda</taxon>
        <taxon>Hexapoda</taxon>
        <taxon>Insecta</taxon>
        <taxon>Pterygota</taxon>
        <taxon>Neoptera</taxon>
        <taxon>Paraneoptera</taxon>
        <taxon>Hemiptera</taxon>
        <taxon>Sternorrhyncha</taxon>
        <taxon>Aphidomorpha</taxon>
        <taxon>Aphidoidea</taxon>
        <taxon>Aphididae</taxon>
        <taxon>Macrosiphini</taxon>
        <taxon>Macrosiphum</taxon>
    </lineage>
</organism>